<dbReference type="EMBL" id="JAGGJV010000011">
    <property type="protein sequence ID" value="MBP1861643.1"/>
    <property type="molecule type" value="Genomic_DNA"/>
</dbReference>
<dbReference type="RefSeq" id="WP_234937564.1">
    <property type="nucleotide sequence ID" value="NZ_JAGGJV010000011.1"/>
</dbReference>
<feature type="compositionally biased region" description="Polar residues" evidence="1">
    <location>
        <begin position="22"/>
        <end position="34"/>
    </location>
</feature>
<evidence type="ECO:0000313" key="3">
    <source>
        <dbReference type="Proteomes" id="UP000823786"/>
    </source>
</evidence>
<accession>A0ABS4EUL3</accession>
<evidence type="ECO:0000313" key="2">
    <source>
        <dbReference type="EMBL" id="MBP1861643.1"/>
    </source>
</evidence>
<reference evidence="2 3" key="1">
    <citation type="submission" date="2021-03" db="EMBL/GenBank/DDBJ databases">
        <title>Genomic Encyclopedia of Type Strains, Phase IV (KMG-IV): sequencing the most valuable type-strain genomes for metagenomic binning, comparative biology and taxonomic classification.</title>
        <authorList>
            <person name="Goeker M."/>
        </authorList>
    </citation>
    <scope>NUCLEOTIDE SEQUENCE [LARGE SCALE GENOMIC DNA]</scope>
    <source>
        <strain evidence="2 3">DSM 26427</strain>
    </source>
</reference>
<keyword evidence="3" id="KW-1185">Reference proteome</keyword>
<comment type="caution">
    <text evidence="2">The sequence shown here is derived from an EMBL/GenBank/DDBJ whole genome shotgun (WGS) entry which is preliminary data.</text>
</comment>
<dbReference type="Proteomes" id="UP000823786">
    <property type="component" value="Unassembled WGS sequence"/>
</dbReference>
<protein>
    <submittedName>
        <fullName evidence="2">Uncharacterized protein</fullName>
    </submittedName>
</protein>
<proteinExistence type="predicted"/>
<organism evidence="2 3">
    <name type="scientific">Rhizobium herbae</name>
    <dbReference type="NCBI Taxonomy" id="508661"/>
    <lineage>
        <taxon>Bacteria</taxon>
        <taxon>Pseudomonadati</taxon>
        <taxon>Pseudomonadota</taxon>
        <taxon>Alphaproteobacteria</taxon>
        <taxon>Hyphomicrobiales</taxon>
        <taxon>Rhizobiaceae</taxon>
        <taxon>Rhizobium/Agrobacterium group</taxon>
        <taxon>Rhizobium</taxon>
    </lineage>
</organism>
<sequence length="118" mass="12169">MLLATAPLLAMAGPGNAEEWTRSTVHGGQITRSVSGEDGRYSGTTTRTGANGATYTSSGRCASSIVDRCARSYSATGPNGSTVTGKHATAVGPWRVRTARSVTGPEGGQLLTLRRSVR</sequence>
<feature type="region of interest" description="Disordered" evidence="1">
    <location>
        <begin position="18"/>
        <end position="51"/>
    </location>
</feature>
<evidence type="ECO:0000256" key="1">
    <source>
        <dbReference type="SAM" id="MobiDB-lite"/>
    </source>
</evidence>
<gene>
    <name evidence="2" type="ORF">J2Z75_005172</name>
</gene>
<name>A0ABS4EUL3_9HYPH</name>